<dbReference type="STRING" id="7176.B0X9G4"/>
<gene>
    <name evidence="2" type="primary">6049550</name>
    <name evidence="1" type="ORF">CpipJ_CPIJ016020</name>
</gene>
<dbReference type="Proteomes" id="UP000002320">
    <property type="component" value="Unassembled WGS sequence"/>
</dbReference>
<evidence type="ECO:0000313" key="3">
    <source>
        <dbReference type="Proteomes" id="UP000002320"/>
    </source>
</evidence>
<keyword evidence="3" id="KW-1185">Reference proteome</keyword>
<evidence type="ECO:0000313" key="1">
    <source>
        <dbReference type="EMBL" id="EDS43132.1"/>
    </source>
</evidence>
<protein>
    <submittedName>
        <fullName evidence="1 2">Hydroxyacylglutathione hydrolase</fullName>
    </submittedName>
</protein>
<keyword evidence="1" id="KW-0378">Hydrolase</keyword>
<dbReference type="GO" id="GO:0016787">
    <property type="term" value="F:hydrolase activity"/>
    <property type="evidence" value="ECO:0007669"/>
    <property type="project" value="UniProtKB-KW"/>
</dbReference>
<dbReference type="AlphaFoldDB" id="B0X9G4"/>
<dbReference type="OrthoDB" id="515692at2759"/>
<name>B0X9G4_CULQU</name>
<reference evidence="2" key="2">
    <citation type="submission" date="2021-02" db="UniProtKB">
        <authorList>
            <consortium name="EnsemblMetazoa"/>
        </authorList>
    </citation>
    <scope>IDENTIFICATION</scope>
    <source>
        <strain evidence="2">JHB</strain>
    </source>
</reference>
<dbReference type="EMBL" id="DS232535">
    <property type="protein sequence ID" value="EDS43132.1"/>
    <property type="molecule type" value="Genomic_DNA"/>
</dbReference>
<organism>
    <name type="scientific">Culex quinquefasciatus</name>
    <name type="common">Southern house mosquito</name>
    <name type="synonym">Culex pungens</name>
    <dbReference type="NCBI Taxonomy" id="7176"/>
    <lineage>
        <taxon>Eukaryota</taxon>
        <taxon>Metazoa</taxon>
        <taxon>Ecdysozoa</taxon>
        <taxon>Arthropoda</taxon>
        <taxon>Hexapoda</taxon>
        <taxon>Insecta</taxon>
        <taxon>Pterygota</taxon>
        <taxon>Neoptera</taxon>
        <taxon>Endopterygota</taxon>
        <taxon>Diptera</taxon>
        <taxon>Nematocera</taxon>
        <taxon>Culicoidea</taxon>
        <taxon>Culicidae</taxon>
        <taxon>Culicinae</taxon>
        <taxon>Culicini</taxon>
        <taxon>Culex</taxon>
        <taxon>Culex</taxon>
    </lineage>
</organism>
<dbReference type="VEuPathDB" id="VectorBase:CQUJHB005961"/>
<accession>B0X9G4</accession>
<dbReference type="InParanoid" id="B0X9G4"/>
<proteinExistence type="predicted"/>
<dbReference type="KEGG" id="cqu:CpipJ_CPIJ016020"/>
<dbReference type="HOGENOM" id="CLU_1751492_0_0_1"/>
<reference evidence="1" key="1">
    <citation type="submission" date="2007-03" db="EMBL/GenBank/DDBJ databases">
        <title>Annotation of Culex pipiens quinquefasciatus.</title>
        <authorList>
            <consortium name="The Broad Institute Genome Sequencing Platform"/>
            <person name="Atkinson P.W."/>
            <person name="Hemingway J."/>
            <person name="Christensen B.M."/>
            <person name="Higgs S."/>
            <person name="Kodira C."/>
            <person name="Hannick L."/>
            <person name="Megy K."/>
            <person name="O'Leary S."/>
            <person name="Pearson M."/>
            <person name="Haas B.J."/>
            <person name="Mauceli E."/>
            <person name="Wortman J.R."/>
            <person name="Lee N.H."/>
            <person name="Guigo R."/>
            <person name="Stanke M."/>
            <person name="Alvarado L."/>
            <person name="Amedeo P."/>
            <person name="Antoine C.H."/>
            <person name="Arensburger P."/>
            <person name="Bidwell S.L."/>
            <person name="Crawford M."/>
            <person name="Camaro F."/>
            <person name="Devon K."/>
            <person name="Engels R."/>
            <person name="Hammond M."/>
            <person name="Howarth C."/>
            <person name="Koehrsen M."/>
            <person name="Lawson D."/>
            <person name="Montgomery P."/>
            <person name="Nene V."/>
            <person name="Nusbaum C."/>
            <person name="Puiu D."/>
            <person name="Romero-Severson J."/>
            <person name="Severson D.W."/>
            <person name="Shumway M."/>
            <person name="Sisk P."/>
            <person name="Stolte C."/>
            <person name="Zeng Q."/>
            <person name="Eisenstadt E."/>
            <person name="Fraser-Liggett C."/>
            <person name="Strausberg R."/>
            <person name="Galagan J."/>
            <person name="Birren B."/>
            <person name="Collins F.H."/>
        </authorList>
    </citation>
    <scope>NUCLEOTIDE SEQUENCE [LARGE SCALE GENOMIC DNA]</scope>
    <source>
        <strain evidence="1">JHB</strain>
    </source>
</reference>
<dbReference type="VEuPathDB" id="VectorBase:CPIJ016020"/>
<sequence length="149" mass="16895">MYTGQSCESSRHQFRTVRFQYGVRSDKRQLAPKSEDRQVHTKEARVTLNKVLMTHATTQKAMNEVLPGGSLVYKLSIYGDNDERIGQLHLHTVVPRKIIFIGDTLFLNAGHESALNNLRFASTVESDNVDITQLLGIAKEVDLEKQRAR</sequence>
<dbReference type="EnsemblMetazoa" id="CPIJ016020-RA">
    <property type="protein sequence ID" value="CPIJ016020-PA"/>
    <property type="gene ID" value="CPIJ016020"/>
</dbReference>
<evidence type="ECO:0000313" key="2">
    <source>
        <dbReference type="EnsemblMetazoa" id="CPIJ016020-PA"/>
    </source>
</evidence>